<keyword evidence="7" id="KW-0479">Metal-binding</keyword>
<feature type="signal peptide" evidence="15">
    <location>
        <begin position="1"/>
        <end position="28"/>
    </location>
</feature>
<dbReference type="GO" id="GO:0004181">
    <property type="term" value="F:metallocarboxypeptidase activity"/>
    <property type="evidence" value="ECO:0007669"/>
    <property type="project" value="InterPro"/>
</dbReference>
<dbReference type="GO" id="GO:0005615">
    <property type="term" value="C:extracellular space"/>
    <property type="evidence" value="ECO:0007669"/>
    <property type="project" value="TreeGrafter"/>
</dbReference>
<dbReference type="OrthoDB" id="3626597at2759"/>
<evidence type="ECO:0000256" key="7">
    <source>
        <dbReference type="ARBA" id="ARBA00022723"/>
    </source>
</evidence>
<evidence type="ECO:0000256" key="1">
    <source>
        <dbReference type="ARBA" id="ARBA00001947"/>
    </source>
</evidence>
<dbReference type="Proteomes" id="UP000494040">
    <property type="component" value="Unassembled WGS sequence"/>
</dbReference>
<dbReference type="RefSeq" id="XP_014254080.1">
    <property type="nucleotide sequence ID" value="XM_014398594.2"/>
</dbReference>
<dbReference type="AlphaFoldDB" id="A0A8I6S1F9"/>
<feature type="chain" id="PRO_5035291223" description="Peptidase M14 domain-containing protein" evidence="15">
    <location>
        <begin position="29"/>
        <end position="430"/>
    </location>
</feature>
<evidence type="ECO:0000256" key="15">
    <source>
        <dbReference type="SAM" id="SignalP"/>
    </source>
</evidence>
<comment type="similarity">
    <text evidence="3 14">Belongs to the peptidase M14 family.</text>
</comment>
<dbReference type="OMA" id="GHRMTWK"/>
<dbReference type="CDD" id="cd03860">
    <property type="entry name" value="M14_CP_A-B_like"/>
    <property type="match status" value="1"/>
</dbReference>
<dbReference type="InterPro" id="IPR003146">
    <property type="entry name" value="M14A_act_pep"/>
</dbReference>
<keyword evidence="6" id="KW-0645">Protease</keyword>
<protein>
    <recommendedName>
        <fullName evidence="16">Peptidase M14 domain-containing protein</fullName>
    </recommendedName>
</protein>
<organism evidence="17 18">
    <name type="scientific">Cimex lectularius</name>
    <name type="common">Bed bug</name>
    <name type="synonym">Acanthia lectularia</name>
    <dbReference type="NCBI Taxonomy" id="79782"/>
    <lineage>
        <taxon>Eukaryota</taxon>
        <taxon>Metazoa</taxon>
        <taxon>Ecdysozoa</taxon>
        <taxon>Arthropoda</taxon>
        <taxon>Hexapoda</taxon>
        <taxon>Insecta</taxon>
        <taxon>Pterygota</taxon>
        <taxon>Neoptera</taxon>
        <taxon>Paraneoptera</taxon>
        <taxon>Hemiptera</taxon>
        <taxon>Heteroptera</taxon>
        <taxon>Panheteroptera</taxon>
        <taxon>Cimicomorpha</taxon>
        <taxon>Cimicidae</taxon>
        <taxon>Cimex</taxon>
    </lineage>
</organism>
<dbReference type="Gene3D" id="3.40.630.10">
    <property type="entry name" value="Zn peptidases"/>
    <property type="match status" value="1"/>
</dbReference>
<dbReference type="PROSITE" id="PS00132">
    <property type="entry name" value="CARBOXYPEPT_ZN_1"/>
    <property type="match status" value="1"/>
</dbReference>
<evidence type="ECO:0000313" key="17">
    <source>
        <dbReference type="EnsemblMetazoa" id="XP_014254080.1"/>
    </source>
</evidence>
<evidence type="ECO:0000256" key="13">
    <source>
        <dbReference type="ARBA" id="ARBA00057299"/>
    </source>
</evidence>
<evidence type="ECO:0000256" key="14">
    <source>
        <dbReference type="PROSITE-ProRule" id="PRU01379"/>
    </source>
</evidence>
<feature type="active site" description="Proton donor/acceptor" evidence="14">
    <location>
        <position position="392"/>
    </location>
</feature>
<sequence length="430" mass="49111">MSRVVQLINMDWLRYFLLFSLGMFCCRCSPETPQVKFSYSGFQVINVIGEKARDLFQKLFDQGDIEEWGGNSTHFDVFVPKDKVDEIKTVLNDNKIQFNVKIEDVQRAIDTENPPVEEEDEFEGRKGHRMTFNFYHRLADIYGYLDYLAQTYPNFVSVSSMGKSVEGRDIKFIKISSGNPNAKKFWIEGGIHAREWISPATTSYIVSELVENRNKHLQEVDGIDFYVVPVLNPDGYEYTHEGERLWRKNRSKHHFYCYGTDLNRNWGFHWGGKGTSNQNCRDIYRGRGPFSEPETRAASNFILNNAQNMKAFISFHSYGQYILIPYGYDQNTLPPDFQELYTGALKMARAMRSIAGTHYQAGNSANLLYAASGGADDWAKGAAHIKYSYTIELRDQGTYGFTLPASQILDTAKEGLAAVKTLSSLVKQTN</sequence>
<proteinExistence type="inferred from homology"/>
<evidence type="ECO:0000313" key="18">
    <source>
        <dbReference type="Proteomes" id="UP000494040"/>
    </source>
</evidence>
<evidence type="ECO:0000259" key="16">
    <source>
        <dbReference type="PROSITE" id="PS52035"/>
    </source>
</evidence>
<keyword evidence="18" id="KW-1185">Reference proteome</keyword>
<accession>A0A8I6S1F9</accession>
<dbReference type="PRINTS" id="PR00765">
    <property type="entry name" value="CRBOXYPTASEA"/>
</dbReference>
<dbReference type="InterPro" id="IPR057246">
    <property type="entry name" value="CARBOXYPEPT_ZN_1"/>
</dbReference>
<evidence type="ECO:0000256" key="4">
    <source>
        <dbReference type="ARBA" id="ARBA00022525"/>
    </source>
</evidence>
<dbReference type="PROSITE" id="PS52035">
    <property type="entry name" value="PEPTIDASE_M14"/>
    <property type="match status" value="1"/>
</dbReference>
<dbReference type="InterPro" id="IPR036990">
    <property type="entry name" value="M14A-like_propep"/>
</dbReference>
<name>A0A8I6S1F9_CIMLE</name>
<dbReference type="InterPro" id="IPR000834">
    <property type="entry name" value="Peptidase_M14"/>
</dbReference>
<evidence type="ECO:0000256" key="11">
    <source>
        <dbReference type="ARBA" id="ARBA00023049"/>
    </source>
</evidence>
<dbReference type="PANTHER" id="PTHR11705:SF91">
    <property type="entry name" value="FI01817P-RELATED"/>
    <property type="match status" value="1"/>
</dbReference>
<dbReference type="SUPFAM" id="SSF54897">
    <property type="entry name" value="Protease propeptides/inhibitors"/>
    <property type="match status" value="1"/>
</dbReference>
<comment type="subcellular location">
    <subcellularLocation>
        <location evidence="2">Secreted</location>
    </subcellularLocation>
</comment>
<keyword evidence="5" id="KW-0121">Carboxypeptidase</keyword>
<evidence type="ECO:0000256" key="8">
    <source>
        <dbReference type="ARBA" id="ARBA00022729"/>
    </source>
</evidence>
<comment type="function">
    <text evidence="13">Involved in the digestion of the blood meal.</text>
</comment>
<evidence type="ECO:0000256" key="12">
    <source>
        <dbReference type="ARBA" id="ARBA00023157"/>
    </source>
</evidence>
<keyword evidence="8 15" id="KW-0732">Signal</keyword>
<dbReference type="GeneID" id="106669257"/>
<dbReference type="Pfam" id="PF02244">
    <property type="entry name" value="Propep_M14"/>
    <property type="match status" value="1"/>
</dbReference>
<dbReference type="SMART" id="SM00631">
    <property type="entry name" value="Zn_pept"/>
    <property type="match status" value="1"/>
</dbReference>
<evidence type="ECO:0000256" key="10">
    <source>
        <dbReference type="ARBA" id="ARBA00022833"/>
    </source>
</evidence>
<keyword evidence="10" id="KW-0862">Zinc</keyword>
<dbReference type="GO" id="GO:0008270">
    <property type="term" value="F:zinc ion binding"/>
    <property type="evidence" value="ECO:0007669"/>
    <property type="project" value="InterPro"/>
</dbReference>
<evidence type="ECO:0000256" key="5">
    <source>
        <dbReference type="ARBA" id="ARBA00022645"/>
    </source>
</evidence>
<dbReference type="GO" id="GO:0006508">
    <property type="term" value="P:proteolysis"/>
    <property type="evidence" value="ECO:0007669"/>
    <property type="project" value="UniProtKB-KW"/>
</dbReference>
<dbReference type="Gene3D" id="3.30.70.340">
    <property type="entry name" value="Metallocarboxypeptidase-like"/>
    <property type="match status" value="1"/>
</dbReference>
<evidence type="ECO:0000256" key="6">
    <source>
        <dbReference type="ARBA" id="ARBA00022670"/>
    </source>
</evidence>
<evidence type="ECO:0000256" key="3">
    <source>
        <dbReference type="ARBA" id="ARBA00005988"/>
    </source>
</evidence>
<keyword evidence="11" id="KW-0482">Metalloprotease</keyword>
<dbReference type="Pfam" id="PF00246">
    <property type="entry name" value="Peptidase_M14"/>
    <property type="match status" value="1"/>
</dbReference>
<keyword evidence="12" id="KW-1015">Disulfide bond</keyword>
<evidence type="ECO:0000256" key="2">
    <source>
        <dbReference type="ARBA" id="ARBA00004613"/>
    </source>
</evidence>
<evidence type="ECO:0000256" key="9">
    <source>
        <dbReference type="ARBA" id="ARBA00022801"/>
    </source>
</evidence>
<dbReference type="KEGG" id="clec:106669257"/>
<keyword evidence="4" id="KW-0964">Secreted</keyword>
<dbReference type="EnsemblMetazoa" id="XM_014398594.2">
    <property type="protein sequence ID" value="XP_014254080.1"/>
    <property type="gene ID" value="LOC106669257"/>
</dbReference>
<dbReference type="SUPFAM" id="SSF53187">
    <property type="entry name" value="Zn-dependent exopeptidases"/>
    <property type="match status" value="1"/>
</dbReference>
<keyword evidence="9" id="KW-0378">Hydrolase</keyword>
<feature type="domain" description="Peptidase M14" evidence="16">
    <location>
        <begin position="134"/>
        <end position="426"/>
    </location>
</feature>
<dbReference type="FunFam" id="3.40.630.10:FF:000040">
    <property type="entry name" value="zinc carboxypeptidase"/>
    <property type="match status" value="1"/>
</dbReference>
<dbReference type="PANTHER" id="PTHR11705">
    <property type="entry name" value="PROTEASE FAMILY M14 CARBOXYPEPTIDASE A,B"/>
    <property type="match status" value="1"/>
</dbReference>
<comment type="cofactor">
    <cofactor evidence="1">
        <name>Zn(2+)</name>
        <dbReference type="ChEBI" id="CHEBI:29105"/>
    </cofactor>
</comment>
<reference evidence="17" key="1">
    <citation type="submission" date="2022-01" db="UniProtKB">
        <authorList>
            <consortium name="EnsemblMetazoa"/>
        </authorList>
    </citation>
    <scope>IDENTIFICATION</scope>
</reference>